<dbReference type="InterPro" id="IPR035903">
    <property type="entry name" value="HesB-like_dom_sf"/>
</dbReference>
<name>A0A2T8F775_9ACTN</name>
<reference evidence="1 2" key="1">
    <citation type="submission" date="2018-04" db="EMBL/GenBank/DDBJ databases">
        <title>Genome of Nocardioides gansuensis WSJ-1.</title>
        <authorList>
            <person name="Wu S."/>
            <person name="Wang G."/>
        </authorList>
    </citation>
    <scope>NUCLEOTIDE SEQUENCE [LARGE SCALE GENOMIC DNA]</scope>
    <source>
        <strain evidence="1 2">WSJ-1</strain>
    </source>
</reference>
<keyword evidence="2" id="KW-1185">Reference proteome</keyword>
<evidence type="ECO:0000313" key="1">
    <source>
        <dbReference type="EMBL" id="PVG81555.1"/>
    </source>
</evidence>
<organism evidence="1 2">
    <name type="scientific">Nocardioides gansuensis</name>
    <dbReference type="NCBI Taxonomy" id="2138300"/>
    <lineage>
        <taxon>Bacteria</taxon>
        <taxon>Bacillati</taxon>
        <taxon>Actinomycetota</taxon>
        <taxon>Actinomycetes</taxon>
        <taxon>Propionibacteriales</taxon>
        <taxon>Nocardioidaceae</taxon>
        <taxon>Nocardioides</taxon>
    </lineage>
</organism>
<proteinExistence type="predicted"/>
<evidence type="ECO:0000313" key="2">
    <source>
        <dbReference type="Proteomes" id="UP000246018"/>
    </source>
</evidence>
<comment type="caution">
    <text evidence="1">The sequence shown here is derived from an EMBL/GenBank/DDBJ whole genome shotgun (WGS) entry which is preliminary data.</text>
</comment>
<sequence length="93" mass="9617">MLTLTENASMIVKEITSQTGAEGAGLRIAADPVMEDSFSVSPSEHPEPGDQVVEQAGATVFLEDQAAQALSDKVLDAGVDEAGNLQFALGQQA</sequence>
<dbReference type="Proteomes" id="UP000246018">
    <property type="component" value="Unassembled WGS sequence"/>
</dbReference>
<dbReference type="RefSeq" id="WP_116573322.1">
    <property type="nucleotide sequence ID" value="NZ_QDGZ01000007.1"/>
</dbReference>
<dbReference type="AlphaFoldDB" id="A0A2T8F775"/>
<protein>
    <submittedName>
        <fullName evidence="1">Fe-S cluster assembly protein HesB</fullName>
    </submittedName>
</protein>
<dbReference type="OrthoDB" id="4868950at2"/>
<dbReference type="SUPFAM" id="SSF89360">
    <property type="entry name" value="HesB-like domain"/>
    <property type="match status" value="1"/>
</dbReference>
<dbReference type="EMBL" id="QDGZ01000007">
    <property type="protein sequence ID" value="PVG81555.1"/>
    <property type="molecule type" value="Genomic_DNA"/>
</dbReference>
<gene>
    <name evidence="1" type="ORF">DDE18_16220</name>
</gene>
<dbReference type="Gene3D" id="2.60.300.12">
    <property type="entry name" value="HesB-like domain"/>
    <property type="match status" value="1"/>
</dbReference>
<accession>A0A2T8F775</accession>